<evidence type="ECO:0000313" key="2">
    <source>
        <dbReference type="Proteomes" id="UP001183881"/>
    </source>
</evidence>
<dbReference type="EMBL" id="JAVRFA010000014">
    <property type="protein sequence ID" value="MDT0395925.1"/>
    <property type="molecule type" value="Genomic_DNA"/>
</dbReference>
<protein>
    <submittedName>
        <fullName evidence="1">Uncharacterized protein</fullName>
    </submittedName>
</protein>
<evidence type="ECO:0000313" key="1">
    <source>
        <dbReference type="EMBL" id="MDT0395925.1"/>
    </source>
</evidence>
<keyword evidence="2" id="KW-1185">Reference proteome</keyword>
<gene>
    <name evidence="1" type="ORF">RM705_14715</name>
</gene>
<sequence length="44" mass="4667">MPDSDSRMSACGRALEARGEIAGVRILKGRVMHVGWGRPTGVSV</sequence>
<accession>A0ABU2PYY3</accession>
<dbReference type="RefSeq" id="WP_311644213.1">
    <property type="nucleotide sequence ID" value="NZ_JAVRFA010000014.1"/>
</dbReference>
<reference evidence="2" key="1">
    <citation type="submission" date="2023-07" db="EMBL/GenBank/DDBJ databases">
        <title>30 novel species of actinomycetes from the DSMZ collection.</title>
        <authorList>
            <person name="Nouioui I."/>
        </authorList>
    </citation>
    <scope>NUCLEOTIDE SEQUENCE [LARGE SCALE GENOMIC DNA]</scope>
    <source>
        <strain evidence="2">DSM 41636</strain>
    </source>
</reference>
<organism evidence="1 2">
    <name type="scientific">Streptomyces edwardsiae</name>
    <dbReference type="NCBI Taxonomy" id="3075527"/>
    <lineage>
        <taxon>Bacteria</taxon>
        <taxon>Bacillati</taxon>
        <taxon>Actinomycetota</taxon>
        <taxon>Actinomycetes</taxon>
        <taxon>Kitasatosporales</taxon>
        <taxon>Streptomycetaceae</taxon>
        <taxon>Streptomyces</taxon>
    </lineage>
</organism>
<proteinExistence type="predicted"/>
<comment type="caution">
    <text evidence="1">The sequence shown here is derived from an EMBL/GenBank/DDBJ whole genome shotgun (WGS) entry which is preliminary data.</text>
</comment>
<dbReference type="Proteomes" id="UP001183881">
    <property type="component" value="Unassembled WGS sequence"/>
</dbReference>
<name>A0ABU2PYY3_9ACTN</name>